<feature type="region of interest" description="Disordered" evidence="1">
    <location>
        <begin position="602"/>
        <end position="621"/>
    </location>
</feature>
<dbReference type="Proteomes" id="UP001057375">
    <property type="component" value="Unassembled WGS sequence"/>
</dbReference>
<protein>
    <submittedName>
        <fullName evidence="2">Uncharacterized protein</fullName>
    </submittedName>
</protein>
<proteinExistence type="predicted"/>
<sequence length="678" mass="79338">LLFSSVREHIRTVSKGLYHESPESIREYNSLLRELHVFLRVCLYVNYETNKRANIYHFIRNLLRHTCELLPFIEMSSYLIKLIPNCSNSTIFQSFFTMFDDTTCKAIIQLHDDRKRRLSRRHNHRGDLDDEDEDEDEDGYNDPSLLHGSHGGSNQYLKRVFFIPLQLPFNMSTIHVRLHSDLCFDRKHAQDKSTLLSWMVDKDKFKRVCKYCSYAAISISDLADMMFQKLKDDEVASFFNTLTILREIFNGELNCRVTIFENKKRFEEHIKKERIISTNTSDPSKHDLSLLYNIRGKIISITAANFFPSRKSIAKLYLQGHDVKDFDETCDDELTTHIVDSFETYNIAFKYDYEVSAESFEFFLELLYQFLHYQEYDFSMENFEKLKEQQWDEGNKEFSGRRDLPKIRKKYSSFSIRHGIRNDIARKLFLADEVDYMKFSLESFEYREFGTNSVSLLLFFSLFPQYSTPSQLANLRKKSVDPITLSIIDDVLSVIQSYSSHSTSSALELSFGEQALSLIVESYNEFFVRPQSKKSEDDFAVPIVDITAMSDDDRNKTVNSELDKILKQHESATLKIIEKEHLHDHDEEDDEEDAGKYGVDGVDAEEQHFEGEKVRTSTKSRTSRDAIMKEVTISICKKFNEEATRFLDVLKDIRYKGKQCHLSTSQEHIDSMISFTSL</sequence>
<dbReference type="EMBL" id="BQXS01000324">
    <property type="protein sequence ID" value="GKT28514.1"/>
    <property type="molecule type" value="Genomic_DNA"/>
</dbReference>
<feature type="compositionally biased region" description="Basic and acidic residues" evidence="1">
    <location>
        <begin position="605"/>
        <end position="615"/>
    </location>
</feature>
<evidence type="ECO:0000256" key="1">
    <source>
        <dbReference type="SAM" id="MobiDB-lite"/>
    </source>
</evidence>
<organism evidence="2 3">
    <name type="scientific">Aduncisulcus paluster</name>
    <dbReference type="NCBI Taxonomy" id="2918883"/>
    <lineage>
        <taxon>Eukaryota</taxon>
        <taxon>Metamonada</taxon>
        <taxon>Carpediemonas-like organisms</taxon>
        <taxon>Aduncisulcus</taxon>
    </lineage>
</organism>
<accession>A0ABQ5K7I5</accession>
<evidence type="ECO:0000313" key="2">
    <source>
        <dbReference type="EMBL" id="GKT28514.1"/>
    </source>
</evidence>
<name>A0ABQ5K7I5_9EUKA</name>
<comment type="caution">
    <text evidence="2">The sequence shown here is derived from an EMBL/GenBank/DDBJ whole genome shotgun (WGS) entry which is preliminary data.</text>
</comment>
<gene>
    <name evidence="2" type="ORF">ADUPG1_000696</name>
</gene>
<feature type="non-terminal residue" evidence="2">
    <location>
        <position position="678"/>
    </location>
</feature>
<keyword evidence="3" id="KW-1185">Reference proteome</keyword>
<evidence type="ECO:0000313" key="3">
    <source>
        <dbReference type="Proteomes" id="UP001057375"/>
    </source>
</evidence>
<reference evidence="2" key="1">
    <citation type="submission" date="2022-03" db="EMBL/GenBank/DDBJ databases">
        <title>Draft genome sequence of Aduncisulcus paluster, a free-living microaerophilic Fornicata.</title>
        <authorList>
            <person name="Yuyama I."/>
            <person name="Kume K."/>
            <person name="Tamura T."/>
            <person name="Inagaki Y."/>
            <person name="Hashimoto T."/>
        </authorList>
    </citation>
    <scope>NUCLEOTIDE SEQUENCE</scope>
    <source>
        <strain evidence="2">NY0171</strain>
    </source>
</reference>
<feature type="compositionally biased region" description="Acidic residues" evidence="1">
    <location>
        <begin position="128"/>
        <end position="140"/>
    </location>
</feature>
<feature type="non-terminal residue" evidence="2">
    <location>
        <position position="1"/>
    </location>
</feature>
<feature type="region of interest" description="Disordered" evidence="1">
    <location>
        <begin position="119"/>
        <end position="147"/>
    </location>
</feature>